<keyword evidence="2" id="KW-1185">Reference proteome</keyword>
<dbReference type="AlphaFoldDB" id="A0A1Y6B8N9"/>
<evidence type="ECO:0000313" key="1">
    <source>
        <dbReference type="EMBL" id="SME96812.1"/>
    </source>
</evidence>
<dbReference type="RefSeq" id="WP_132315154.1">
    <property type="nucleotide sequence ID" value="NZ_FWZT01000002.1"/>
</dbReference>
<dbReference type="STRING" id="1513793.SAMN06296036_102312"/>
<name>A0A1Y6B8N9_9BACT</name>
<accession>A0A1Y6B8N9</accession>
<reference evidence="2" key="1">
    <citation type="submission" date="2017-04" db="EMBL/GenBank/DDBJ databases">
        <authorList>
            <person name="Varghese N."/>
            <person name="Submissions S."/>
        </authorList>
    </citation>
    <scope>NUCLEOTIDE SEQUENCE [LARGE SCALE GENOMIC DNA]</scope>
    <source>
        <strain evidence="2">RKEM611</strain>
    </source>
</reference>
<gene>
    <name evidence="1" type="ORF">SAMN06296036_102312</name>
</gene>
<dbReference type="EMBL" id="FWZT01000002">
    <property type="protein sequence ID" value="SME96812.1"/>
    <property type="molecule type" value="Genomic_DNA"/>
</dbReference>
<dbReference type="OrthoDB" id="10007099at2"/>
<organism evidence="1 2">
    <name type="scientific">Pseudobacteriovorax antillogorgiicola</name>
    <dbReference type="NCBI Taxonomy" id="1513793"/>
    <lineage>
        <taxon>Bacteria</taxon>
        <taxon>Pseudomonadati</taxon>
        <taxon>Bdellovibrionota</taxon>
        <taxon>Oligoflexia</taxon>
        <taxon>Oligoflexales</taxon>
        <taxon>Pseudobacteriovoracaceae</taxon>
        <taxon>Pseudobacteriovorax</taxon>
    </lineage>
</organism>
<proteinExistence type="predicted"/>
<sequence length="306" mass="35559">MEHRIPGSQTLRDLPMVVYLQGDEKFIQDFAIDADKAMDYLGIKRSRLTQISGRELRVGRIRKDRYIRPVYRVKDLEDYKSWTRATATSQSSSKVMEKAIHSLSDQWNEFKLESQFVWQDMAKKLKRDVLQGQLSEKSLMKRLFEKTAREQNALMKGLCSRIDQLEDVLLKVQSLTHKHKAKVDKELSLIHDVQESLHLEVHRLSGLFKGAEDRRKQSGDDGLVRQKRLETLLISLVEKVEQQGLELQSLKKDQAALSQSLEKANQKLDTVVRDVAKDRAWSRKRLSRSLARPGLKVSKFRQEHLN</sequence>
<dbReference type="Proteomes" id="UP000192907">
    <property type="component" value="Unassembled WGS sequence"/>
</dbReference>
<protein>
    <submittedName>
        <fullName evidence="1">Uncharacterized protein</fullName>
    </submittedName>
</protein>
<evidence type="ECO:0000313" key="2">
    <source>
        <dbReference type="Proteomes" id="UP000192907"/>
    </source>
</evidence>